<dbReference type="InterPro" id="IPR032593">
    <property type="entry name" value="DUF4907"/>
</dbReference>
<dbReference type="Proteomes" id="UP000187464">
    <property type="component" value="Chromosome I"/>
</dbReference>
<keyword evidence="2" id="KW-1185">Reference proteome</keyword>
<dbReference type="Pfam" id="PF16250">
    <property type="entry name" value="DUF4907"/>
    <property type="match status" value="1"/>
</dbReference>
<dbReference type="EMBL" id="LT605205">
    <property type="protein sequence ID" value="SCD19855.1"/>
    <property type="molecule type" value="Genomic_DNA"/>
</dbReference>
<sequence>MTKRILALLLLFVTSIILLIYFLFTLSGENKNADIYSVRTFKSGDGWGYQINKKEKVIILQPYMPCIKWNQPFPDEKSAQEIGELVLSKIRNNEDPSITREELNEKLQRLL</sequence>
<evidence type="ECO:0000313" key="2">
    <source>
        <dbReference type="Proteomes" id="UP000187464"/>
    </source>
</evidence>
<dbReference type="KEGG" id="psac:PSM36_1030"/>
<protein>
    <submittedName>
        <fullName evidence="1">Putative membrane protein</fullName>
    </submittedName>
</protein>
<gene>
    <name evidence="1" type="ORF">PSM36_1030</name>
</gene>
<dbReference type="RefSeq" id="WP_161947548.1">
    <property type="nucleotide sequence ID" value="NZ_LT605205.1"/>
</dbReference>
<evidence type="ECO:0000313" key="1">
    <source>
        <dbReference type="EMBL" id="SCD19855.1"/>
    </source>
</evidence>
<organism evidence="1 2">
    <name type="scientific">Proteiniphilum saccharofermentans</name>
    <dbReference type="NCBI Taxonomy" id="1642647"/>
    <lineage>
        <taxon>Bacteria</taxon>
        <taxon>Pseudomonadati</taxon>
        <taxon>Bacteroidota</taxon>
        <taxon>Bacteroidia</taxon>
        <taxon>Bacteroidales</taxon>
        <taxon>Dysgonomonadaceae</taxon>
        <taxon>Proteiniphilum</taxon>
    </lineage>
</organism>
<dbReference type="AlphaFoldDB" id="A0A1R3T7D3"/>
<proteinExistence type="predicted"/>
<name>A0A1R3T7D3_9BACT</name>
<accession>A0A1R3T7D3</accession>
<reference evidence="1 2" key="1">
    <citation type="submission" date="2016-08" db="EMBL/GenBank/DDBJ databases">
        <authorList>
            <person name="Seilhamer J.J."/>
        </authorList>
    </citation>
    <scope>NUCLEOTIDE SEQUENCE [LARGE SCALE GENOMIC DNA]</scope>
    <source>
        <strain evidence="1">M3/6</strain>
    </source>
</reference>